<dbReference type="AlphaFoldDB" id="A0A939G792"/>
<keyword evidence="9" id="KW-1185">Reference proteome</keyword>
<dbReference type="InterPro" id="IPR033985">
    <property type="entry name" value="SusD-like_N"/>
</dbReference>
<dbReference type="Pfam" id="PF07980">
    <property type="entry name" value="SusD_RagB"/>
    <property type="match status" value="1"/>
</dbReference>
<protein>
    <submittedName>
        <fullName evidence="8">RagB/SusD family nutrient uptake outer membrane protein</fullName>
    </submittedName>
</protein>
<evidence type="ECO:0000259" key="7">
    <source>
        <dbReference type="Pfam" id="PF14322"/>
    </source>
</evidence>
<dbReference type="RefSeq" id="WP_207335902.1">
    <property type="nucleotide sequence ID" value="NZ_JAFMYU010000009.1"/>
</dbReference>
<comment type="similarity">
    <text evidence="2">Belongs to the SusD family.</text>
</comment>
<organism evidence="8 9">
    <name type="scientific">Fibrella aquatilis</name>
    <dbReference type="NCBI Taxonomy" id="2817059"/>
    <lineage>
        <taxon>Bacteria</taxon>
        <taxon>Pseudomonadati</taxon>
        <taxon>Bacteroidota</taxon>
        <taxon>Cytophagia</taxon>
        <taxon>Cytophagales</taxon>
        <taxon>Spirosomataceae</taxon>
        <taxon>Fibrella</taxon>
    </lineage>
</organism>
<evidence type="ECO:0000256" key="3">
    <source>
        <dbReference type="ARBA" id="ARBA00022729"/>
    </source>
</evidence>
<evidence type="ECO:0000256" key="2">
    <source>
        <dbReference type="ARBA" id="ARBA00006275"/>
    </source>
</evidence>
<name>A0A939G792_9BACT</name>
<dbReference type="CDD" id="cd08977">
    <property type="entry name" value="SusD"/>
    <property type="match status" value="1"/>
</dbReference>
<reference evidence="8 9" key="1">
    <citation type="submission" date="2021-03" db="EMBL/GenBank/DDBJ databases">
        <title>Fibrella sp. HMF5036 genome sequencing and assembly.</title>
        <authorList>
            <person name="Kang H."/>
            <person name="Kim H."/>
            <person name="Bae S."/>
            <person name="Joh K."/>
        </authorList>
    </citation>
    <scope>NUCLEOTIDE SEQUENCE [LARGE SCALE GENOMIC DNA]</scope>
    <source>
        <strain evidence="8 9">HMF5036</strain>
    </source>
</reference>
<keyword evidence="4" id="KW-0472">Membrane</keyword>
<dbReference type="Gene3D" id="1.25.40.390">
    <property type="match status" value="1"/>
</dbReference>
<dbReference type="Proteomes" id="UP000664795">
    <property type="component" value="Unassembled WGS sequence"/>
</dbReference>
<evidence type="ECO:0000256" key="4">
    <source>
        <dbReference type="ARBA" id="ARBA00023136"/>
    </source>
</evidence>
<comment type="subcellular location">
    <subcellularLocation>
        <location evidence="1">Cell outer membrane</location>
    </subcellularLocation>
</comment>
<feature type="domain" description="SusD-like N-terminal" evidence="7">
    <location>
        <begin position="73"/>
        <end position="227"/>
    </location>
</feature>
<evidence type="ECO:0000259" key="6">
    <source>
        <dbReference type="Pfam" id="PF07980"/>
    </source>
</evidence>
<feature type="domain" description="RagB/SusD" evidence="6">
    <location>
        <begin position="278"/>
        <end position="506"/>
    </location>
</feature>
<evidence type="ECO:0000256" key="1">
    <source>
        <dbReference type="ARBA" id="ARBA00004442"/>
    </source>
</evidence>
<dbReference type="SUPFAM" id="SSF48452">
    <property type="entry name" value="TPR-like"/>
    <property type="match status" value="1"/>
</dbReference>
<dbReference type="InterPro" id="IPR011990">
    <property type="entry name" value="TPR-like_helical_dom_sf"/>
</dbReference>
<accession>A0A939G792</accession>
<evidence type="ECO:0000256" key="5">
    <source>
        <dbReference type="ARBA" id="ARBA00023237"/>
    </source>
</evidence>
<dbReference type="Pfam" id="PF14322">
    <property type="entry name" value="SusD-like_3"/>
    <property type="match status" value="1"/>
</dbReference>
<sequence length="506" mass="57036">MKATPKYLYTLLLAAGLSACSDSYLLEEPKSFLSPGTFYKSEKDLDAALSAIYRAPQDRYSNMWAAPHWFEWGTDIQEITSRSQWAHHNAVARLNSTFDATLSIPSDFWNYTYRHVKNINTLLANLGDVPITEARKNQIIGQARAMRGLLYFDGVRVFNGMPLLLVPESESVKLNALKRATPEEMYAAIIADLTFAKDNLPAVWTGANDQGRITSGGAAAMLAKVYLTMAGYPLNQKDKLQQARTLLKEFVVDKKYGVQYGLFDNYGDAFQEENVPGKESVWSINFTRGGFGQGNDIPTNYGPLEIYSTKGLAAGGGWSNGLPTDAFYKSFDQKADKRFKYLFWTSTADIPEEYASMYPTPLVFEKPHIKKFRDKLPVNNAERSGKDHNIIRYADVLLMYSEVLNELGDAGAYTYINQVRKRAGLGDLPTMSQEAFRDAMLLERAWELCFEGDRKMDLVRSGKYAERVKAWNPQAATNVVKGKHEFWPIPQRELDISKSLVQNPGW</sequence>
<gene>
    <name evidence="8" type="ORF">J2I48_13070</name>
</gene>
<evidence type="ECO:0000313" key="9">
    <source>
        <dbReference type="Proteomes" id="UP000664795"/>
    </source>
</evidence>
<evidence type="ECO:0000313" key="8">
    <source>
        <dbReference type="EMBL" id="MBO0931934.1"/>
    </source>
</evidence>
<dbReference type="GO" id="GO:0009279">
    <property type="term" value="C:cell outer membrane"/>
    <property type="evidence" value="ECO:0007669"/>
    <property type="project" value="UniProtKB-SubCell"/>
</dbReference>
<dbReference type="EMBL" id="JAFMYU010000009">
    <property type="protein sequence ID" value="MBO0931934.1"/>
    <property type="molecule type" value="Genomic_DNA"/>
</dbReference>
<comment type="caution">
    <text evidence="8">The sequence shown here is derived from an EMBL/GenBank/DDBJ whole genome shotgun (WGS) entry which is preliminary data.</text>
</comment>
<dbReference type="PROSITE" id="PS51257">
    <property type="entry name" value="PROKAR_LIPOPROTEIN"/>
    <property type="match status" value="1"/>
</dbReference>
<keyword evidence="5" id="KW-0998">Cell outer membrane</keyword>
<keyword evidence="3" id="KW-0732">Signal</keyword>
<dbReference type="InterPro" id="IPR012944">
    <property type="entry name" value="SusD_RagB_dom"/>
</dbReference>
<proteinExistence type="inferred from homology"/>